<gene>
    <name evidence="2" type="ORF">AVEN_142438_1</name>
</gene>
<feature type="compositionally biased region" description="Polar residues" evidence="1">
    <location>
        <begin position="7"/>
        <end position="16"/>
    </location>
</feature>
<proteinExistence type="predicted"/>
<sequence length="90" mass="10303">MRITLEPASSLQTSTSHQRENNKPQRIQCAPRRFLLQLDYGHPPTKSRYLTITPPWAAILLKVYVNLLIPMAIEIEGLQNAGTSELLYER</sequence>
<comment type="caution">
    <text evidence="2">The sequence shown here is derived from an EMBL/GenBank/DDBJ whole genome shotgun (WGS) entry which is preliminary data.</text>
</comment>
<evidence type="ECO:0000313" key="3">
    <source>
        <dbReference type="Proteomes" id="UP000499080"/>
    </source>
</evidence>
<protein>
    <submittedName>
        <fullName evidence="2">Uncharacterized protein</fullName>
    </submittedName>
</protein>
<dbReference type="AlphaFoldDB" id="A0A4Y2HC19"/>
<dbReference type="Proteomes" id="UP000499080">
    <property type="component" value="Unassembled WGS sequence"/>
</dbReference>
<name>A0A4Y2HC19_ARAVE</name>
<keyword evidence="3" id="KW-1185">Reference proteome</keyword>
<reference evidence="2 3" key="1">
    <citation type="journal article" date="2019" name="Sci. Rep.">
        <title>Orb-weaving spider Araneus ventricosus genome elucidates the spidroin gene catalogue.</title>
        <authorList>
            <person name="Kono N."/>
            <person name="Nakamura H."/>
            <person name="Ohtoshi R."/>
            <person name="Moran D.A.P."/>
            <person name="Shinohara A."/>
            <person name="Yoshida Y."/>
            <person name="Fujiwara M."/>
            <person name="Mori M."/>
            <person name="Tomita M."/>
            <person name="Arakawa K."/>
        </authorList>
    </citation>
    <scope>NUCLEOTIDE SEQUENCE [LARGE SCALE GENOMIC DNA]</scope>
</reference>
<evidence type="ECO:0000313" key="2">
    <source>
        <dbReference type="EMBL" id="GBM62844.1"/>
    </source>
</evidence>
<feature type="region of interest" description="Disordered" evidence="1">
    <location>
        <begin position="1"/>
        <end position="24"/>
    </location>
</feature>
<accession>A0A4Y2HC19</accession>
<organism evidence="2 3">
    <name type="scientific">Araneus ventricosus</name>
    <name type="common">Orbweaver spider</name>
    <name type="synonym">Epeira ventricosa</name>
    <dbReference type="NCBI Taxonomy" id="182803"/>
    <lineage>
        <taxon>Eukaryota</taxon>
        <taxon>Metazoa</taxon>
        <taxon>Ecdysozoa</taxon>
        <taxon>Arthropoda</taxon>
        <taxon>Chelicerata</taxon>
        <taxon>Arachnida</taxon>
        <taxon>Araneae</taxon>
        <taxon>Araneomorphae</taxon>
        <taxon>Entelegynae</taxon>
        <taxon>Araneoidea</taxon>
        <taxon>Araneidae</taxon>
        <taxon>Araneus</taxon>
    </lineage>
</organism>
<evidence type="ECO:0000256" key="1">
    <source>
        <dbReference type="SAM" id="MobiDB-lite"/>
    </source>
</evidence>
<dbReference type="EMBL" id="BGPR01102369">
    <property type="protein sequence ID" value="GBM62844.1"/>
    <property type="molecule type" value="Genomic_DNA"/>
</dbReference>